<dbReference type="AlphaFoldDB" id="A0A8S0VYD1"/>
<reference evidence="4" key="1">
    <citation type="submission" date="2014-11" db="EMBL/GenBank/DDBJ databases">
        <authorList>
            <person name="Hornung B.V."/>
        </authorList>
    </citation>
    <scope>NUCLEOTIDE SEQUENCE</scope>
    <source>
        <strain evidence="4">INE</strain>
    </source>
</reference>
<dbReference type="PANTHER" id="PTHR31956">
    <property type="entry name" value="NON-SPECIFIC PHOSPHOLIPASE C4-RELATED"/>
    <property type="match status" value="1"/>
</dbReference>
<dbReference type="InterPro" id="IPR007312">
    <property type="entry name" value="Phosphoesterase"/>
</dbReference>
<reference evidence="3" key="2">
    <citation type="submission" date="2020-01" db="EMBL/GenBank/DDBJ databases">
        <authorList>
            <person name="Hornung B."/>
        </authorList>
    </citation>
    <scope>NUCLEOTIDE SEQUENCE</scope>
    <source>
        <strain evidence="3">PacBioINE</strain>
    </source>
</reference>
<feature type="region of interest" description="Disordered" evidence="2">
    <location>
        <begin position="1"/>
        <end position="21"/>
    </location>
</feature>
<dbReference type="EMBL" id="CDGJ01000003">
    <property type="protein sequence ID" value="CEJ05805.1"/>
    <property type="molecule type" value="Genomic_DNA"/>
</dbReference>
<name>A0A8S0VYD1_9FIRM</name>
<gene>
    <name evidence="4" type="ORF">DEACI_0225</name>
    <name evidence="3" type="ORF">DEACI_3746</name>
</gene>
<dbReference type="Gene3D" id="3.40.720.10">
    <property type="entry name" value="Alkaline Phosphatase, subunit A"/>
    <property type="match status" value="1"/>
</dbReference>
<protein>
    <submittedName>
        <fullName evidence="3 4">Phosphoesterase</fullName>
        <ecNumber evidence="3">3.1.-.-</ecNumber>
    </submittedName>
</protein>
<evidence type="ECO:0000256" key="1">
    <source>
        <dbReference type="ARBA" id="ARBA00022801"/>
    </source>
</evidence>
<dbReference type="InterPro" id="IPR017850">
    <property type="entry name" value="Alkaline_phosphatase_core_sf"/>
</dbReference>
<dbReference type="EC" id="3.1.-.-" evidence="3"/>
<evidence type="ECO:0000313" key="3">
    <source>
        <dbReference type="EMBL" id="CAA7602923.1"/>
    </source>
</evidence>
<keyword evidence="5" id="KW-1185">Reference proteome</keyword>
<dbReference type="EMBL" id="LR746496">
    <property type="protein sequence ID" value="CAA7602923.1"/>
    <property type="molecule type" value="Genomic_DNA"/>
</dbReference>
<accession>A0A8S0VYD1</accession>
<evidence type="ECO:0000313" key="5">
    <source>
        <dbReference type="Proteomes" id="UP001071230"/>
    </source>
</evidence>
<evidence type="ECO:0000256" key="2">
    <source>
        <dbReference type="SAM" id="MobiDB-lite"/>
    </source>
</evidence>
<organism evidence="3">
    <name type="scientific">Acididesulfobacillus acetoxydans</name>
    <dbReference type="NCBI Taxonomy" id="1561005"/>
    <lineage>
        <taxon>Bacteria</taxon>
        <taxon>Bacillati</taxon>
        <taxon>Bacillota</taxon>
        <taxon>Clostridia</taxon>
        <taxon>Eubacteriales</taxon>
        <taxon>Peptococcaceae</taxon>
        <taxon>Acididesulfobacillus</taxon>
    </lineage>
</organism>
<evidence type="ECO:0000313" key="4">
    <source>
        <dbReference type="EMBL" id="CEJ05805.1"/>
    </source>
</evidence>
<dbReference type="RefSeq" id="WP_240986220.1">
    <property type="nucleotide sequence ID" value="NZ_CDGJ01000003.1"/>
</dbReference>
<proteinExistence type="predicted"/>
<sequence length="151" mass="16570">MRRDTASESSNESFDHYFGTYPVAKNPAGEPPFYAAPGTPTINGLSAALLSHNPNQANPQRLDRSQAHTVDFDHGYTSEQKSFDGGLMDKFVQNDGHGNTQVMDYYDGNTVTAFWNYAQHFAMNDNYFGSNLAVNSSPGMAEHSPLGPEVE</sequence>
<dbReference type="Proteomes" id="UP000836597">
    <property type="component" value="Chromosome"/>
</dbReference>
<dbReference type="Proteomes" id="UP001071230">
    <property type="component" value="Unassembled WGS sequence"/>
</dbReference>
<dbReference type="PANTHER" id="PTHR31956:SF1">
    <property type="entry name" value="NON-SPECIFIC PHOSPHOLIPASE C1"/>
    <property type="match status" value="1"/>
</dbReference>
<dbReference type="Pfam" id="PF04185">
    <property type="entry name" value="Phosphoesterase"/>
    <property type="match status" value="1"/>
</dbReference>
<dbReference type="GO" id="GO:0042578">
    <property type="term" value="F:phosphoric ester hydrolase activity"/>
    <property type="evidence" value="ECO:0007669"/>
    <property type="project" value="UniProtKB-ARBA"/>
</dbReference>
<dbReference type="KEGG" id="aacx:DEACI_3746"/>
<keyword evidence="1 3" id="KW-0378">Hydrolase</keyword>